<evidence type="ECO:0000313" key="2">
    <source>
        <dbReference type="EMBL" id="CAA9395621.1"/>
    </source>
</evidence>
<feature type="compositionally biased region" description="Gly residues" evidence="1">
    <location>
        <begin position="35"/>
        <end position="52"/>
    </location>
</feature>
<feature type="compositionally biased region" description="Polar residues" evidence="1">
    <location>
        <begin position="62"/>
        <end position="75"/>
    </location>
</feature>
<organism evidence="2">
    <name type="scientific">uncultured Phycisphaerae bacterium</name>
    <dbReference type="NCBI Taxonomy" id="904963"/>
    <lineage>
        <taxon>Bacteria</taxon>
        <taxon>Pseudomonadati</taxon>
        <taxon>Planctomycetota</taxon>
        <taxon>Phycisphaerae</taxon>
        <taxon>environmental samples</taxon>
    </lineage>
</organism>
<sequence length="146" mass="14676">MSRMTRPGKTVAAGVTLAAAVGVALVATLLMRGGGTGSGAGTGTGPADGAGPGTSAVAPTGSARTQPAQPENATPQRPMKIVVRGSSYFVDGREVKLEQIGELAAKVPEGEGIPVLIEHEPTSRAKAEEDLEAALTERGINFAAEK</sequence>
<gene>
    <name evidence="2" type="ORF">AVDCRST_MAG64-1522</name>
</gene>
<dbReference type="AlphaFoldDB" id="A0A6J4NSK2"/>
<accession>A0A6J4NSK2</accession>
<protein>
    <submittedName>
        <fullName evidence="2">Uncharacterized protein</fullName>
    </submittedName>
</protein>
<reference evidence="2" key="1">
    <citation type="submission" date="2020-02" db="EMBL/GenBank/DDBJ databases">
        <authorList>
            <person name="Meier V. D."/>
        </authorList>
    </citation>
    <scope>NUCLEOTIDE SEQUENCE</scope>
    <source>
        <strain evidence="2">AVDCRST_MAG64</strain>
    </source>
</reference>
<dbReference type="EMBL" id="CADCUQ010000323">
    <property type="protein sequence ID" value="CAA9395621.1"/>
    <property type="molecule type" value="Genomic_DNA"/>
</dbReference>
<name>A0A6J4NSK2_9BACT</name>
<feature type="region of interest" description="Disordered" evidence="1">
    <location>
        <begin position="35"/>
        <end position="78"/>
    </location>
</feature>
<evidence type="ECO:0000256" key="1">
    <source>
        <dbReference type="SAM" id="MobiDB-lite"/>
    </source>
</evidence>
<proteinExistence type="predicted"/>